<name>A0A844AN65_9RHOB</name>
<dbReference type="Proteomes" id="UP000436694">
    <property type="component" value="Unassembled WGS sequence"/>
</dbReference>
<keyword evidence="3" id="KW-1185">Reference proteome</keyword>
<accession>A0A844AN65</accession>
<dbReference type="InterPro" id="IPR036397">
    <property type="entry name" value="RNaseH_sf"/>
</dbReference>
<dbReference type="EMBL" id="WIXK01000009">
    <property type="protein sequence ID" value="MQY43950.1"/>
    <property type="molecule type" value="Genomic_DNA"/>
</dbReference>
<protein>
    <submittedName>
        <fullName evidence="2">Transposase</fullName>
    </submittedName>
</protein>
<dbReference type="SUPFAM" id="SSF53098">
    <property type="entry name" value="Ribonuclease H-like"/>
    <property type="match status" value="1"/>
</dbReference>
<gene>
    <name evidence="2" type="ORF">GG681_14985</name>
</gene>
<dbReference type="GO" id="GO:0003676">
    <property type="term" value="F:nucleic acid binding"/>
    <property type="evidence" value="ECO:0007669"/>
    <property type="project" value="InterPro"/>
</dbReference>
<evidence type="ECO:0000259" key="1">
    <source>
        <dbReference type="PROSITE" id="PS50994"/>
    </source>
</evidence>
<evidence type="ECO:0000313" key="2">
    <source>
        <dbReference type="EMBL" id="MQY43950.1"/>
    </source>
</evidence>
<dbReference type="Gene3D" id="3.30.420.10">
    <property type="entry name" value="Ribonuclease H-like superfamily/Ribonuclease H"/>
    <property type="match status" value="1"/>
</dbReference>
<comment type="caution">
    <text evidence="2">The sequence shown here is derived from an EMBL/GenBank/DDBJ whole genome shotgun (WGS) entry which is preliminary data.</text>
</comment>
<proteinExistence type="predicted"/>
<evidence type="ECO:0000313" key="3">
    <source>
        <dbReference type="Proteomes" id="UP000436694"/>
    </source>
</evidence>
<dbReference type="Pfam" id="PF13683">
    <property type="entry name" value="rve_3"/>
    <property type="match status" value="1"/>
</dbReference>
<dbReference type="InterPro" id="IPR001584">
    <property type="entry name" value="Integrase_cat-core"/>
</dbReference>
<dbReference type="GO" id="GO:0015074">
    <property type="term" value="P:DNA integration"/>
    <property type="evidence" value="ECO:0007669"/>
    <property type="project" value="InterPro"/>
</dbReference>
<dbReference type="InterPro" id="IPR012337">
    <property type="entry name" value="RNaseH-like_sf"/>
</dbReference>
<organism evidence="2 3">
    <name type="scientific">Tritonibacter aquimaris</name>
    <dbReference type="NCBI Taxonomy" id="2663379"/>
    <lineage>
        <taxon>Bacteria</taxon>
        <taxon>Pseudomonadati</taxon>
        <taxon>Pseudomonadota</taxon>
        <taxon>Alphaproteobacteria</taxon>
        <taxon>Rhodobacterales</taxon>
        <taxon>Paracoccaceae</taxon>
        <taxon>Tritonibacter</taxon>
    </lineage>
</organism>
<dbReference type="AlphaFoldDB" id="A0A844AN65"/>
<dbReference type="PROSITE" id="PS50994">
    <property type="entry name" value="INTEGRASE"/>
    <property type="match status" value="1"/>
</dbReference>
<reference evidence="2 3" key="1">
    <citation type="submission" date="2019-10" db="EMBL/GenBank/DDBJ databases">
        <title>Epibacterium sp. nov., isolated from seawater.</title>
        <authorList>
            <person name="Zhang X."/>
            <person name="Li N."/>
        </authorList>
    </citation>
    <scope>NUCLEOTIDE SEQUENCE [LARGE SCALE GENOMIC DNA]</scope>
    <source>
        <strain evidence="2 3">SM1969</strain>
    </source>
</reference>
<sequence>MAVGLGEYLEDKDMHRVRGAPRHPKIQGKIERWHRTIKNRVLLENYALPADLERQIGALVNHYNNRNYH</sequence>
<feature type="domain" description="Integrase catalytic" evidence="1">
    <location>
        <begin position="1"/>
        <end position="69"/>
    </location>
</feature>